<keyword evidence="4" id="KW-1185">Reference proteome</keyword>
<feature type="compositionally biased region" description="Polar residues" evidence="1">
    <location>
        <begin position="193"/>
        <end position="202"/>
    </location>
</feature>
<feature type="region of interest" description="Disordered" evidence="1">
    <location>
        <begin position="190"/>
        <end position="209"/>
    </location>
</feature>
<protein>
    <recommendedName>
        <fullName evidence="2">Transposase IS116/IS110/IS902 C-terminal domain-containing protein</fullName>
    </recommendedName>
</protein>
<feature type="region of interest" description="Disordered" evidence="1">
    <location>
        <begin position="54"/>
        <end position="94"/>
    </location>
</feature>
<proteinExistence type="predicted"/>
<dbReference type="Pfam" id="PF02371">
    <property type="entry name" value="Transposase_20"/>
    <property type="match status" value="1"/>
</dbReference>
<evidence type="ECO:0000256" key="1">
    <source>
        <dbReference type="SAM" id="MobiDB-lite"/>
    </source>
</evidence>
<feature type="domain" description="Transposase IS116/IS110/IS902 C-terminal" evidence="2">
    <location>
        <begin position="20"/>
        <end position="58"/>
    </location>
</feature>
<dbReference type="EMBL" id="BAAAMJ010000048">
    <property type="protein sequence ID" value="GAA1927729.1"/>
    <property type="molecule type" value="Genomic_DNA"/>
</dbReference>
<name>A0ABN2PP53_9ACTN</name>
<feature type="compositionally biased region" description="Low complexity" evidence="1">
    <location>
        <begin position="66"/>
        <end position="78"/>
    </location>
</feature>
<evidence type="ECO:0000313" key="4">
    <source>
        <dbReference type="Proteomes" id="UP001501303"/>
    </source>
</evidence>
<reference evidence="3 4" key="1">
    <citation type="journal article" date="2019" name="Int. J. Syst. Evol. Microbiol.">
        <title>The Global Catalogue of Microorganisms (GCM) 10K type strain sequencing project: providing services to taxonomists for standard genome sequencing and annotation.</title>
        <authorList>
            <consortium name="The Broad Institute Genomics Platform"/>
            <consortium name="The Broad Institute Genome Sequencing Center for Infectious Disease"/>
            <person name="Wu L."/>
            <person name="Ma J."/>
        </authorList>
    </citation>
    <scope>NUCLEOTIDE SEQUENCE [LARGE SCALE GENOMIC DNA]</scope>
    <source>
        <strain evidence="3 4">JCM 13581</strain>
    </source>
</reference>
<dbReference type="InterPro" id="IPR003346">
    <property type="entry name" value="Transposase_20"/>
</dbReference>
<dbReference type="Proteomes" id="UP001501303">
    <property type="component" value="Unassembled WGS sequence"/>
</dbReference>
<comment type="caution">
    <text evidence="3">The sequence shown here is derived from an EMBL/GenBank/DDBJ whole genome shotgun (WGS) entry which is preliminary data.</text>
</comment>
<dbReference type="InterPro" id="IPR047650">
    <property type="entry name" value="Transpos_IS110"/>
</dbReference>
<dbReference type="PANTHER" id="PTHR33055:SF3">
    <property type="entry name" value="PUTATIVE TRANSPOSASE FOR IS117-RELATED"/>
    <property type="match status" value="1"/>
</dbReference>
<organism evidence="3 4">
    <name type="scientific">Streptomyces sodiiphilus</name>
    <dbReference type="NCBI Taxonomy" id="226217"/>
    <lineage>
        <taxon>Bacteria</taxon>
        <taxon>Bacillati</taxon>
        <taxon>Actinomycetota</taxon>
        <taxon>Actinomycetes</taxon>
        <taxon>Kitasatosporales</taxon>
        <taxon>Streptomycetaceae</taxon>
        <taxon>Streptomyces</taxon>
    </lineage>
</organism>
<gene>
    <name evidence="3" type="ORF">GCM10009716_39610</name>
</gene>
<evidence type="ECO:0000313" key="3">
    <source>
        <dbReference type="EMBL" id="GAA1927729.1"/>
    </source>
</evidence>
<accession>A0ABN2PP53</accession>
<dbReference type="PANTHER" id="PTHR33055">
    <property type="entry name" value="TRANSPOSASE FOR INSERTION SEQUENCE ELEMENT IS1111A"/>
    <property type="match status" value="1"/>
</dbReference>
<evidence type="ECO:0000259" key="2">
    <source>
        <dbReference type="Pfam" id="PF02371"/>
    </source>
</evidence>
<sequence length="209" mass="22164">MTDTSGIGVFCGLDIGKVRTPARILIDIGDGSVFPTAGHLTSYAGLAPATRTSGFSIRGDTPPDGATSSSNAPSTSPRSPHPGHPRAYYDKKRTEGKHRVAALTCLARRRTDVLFAMLRNGTLFQPSQRQQLDEARRGTFSAACAHYGKEGVGEHGEGAVPVPGHVAADLVPVQATFVLRCLEALLDRPPETCTRSRSSTPASRGAWAR</sequence>